<evidence type="ECO:0000313" key="6">
    <source>
        <dbReference type="EMBL" id="MBS2550560.1"/>
    </source>
</evidence>
<feature type="domain" description="Chaplin" evidence="5">
    <location>
        <begin position="95"/>
        <end position="135"/>
    </location>
</feature>
<dbReference type="InterPro" id="IPR001917">
    <property type="entry name" value="Aminotrans_II_pyridoxalP_BS"/>
</dbReference>
<dbReference type="Pfam" id="PF03777">
    <property type="entry name" value="ChpA-C"/>
    <property type="match status" value="3"/>
</dbReference>
<keyword evidence="1" id="KW-0964">Secreted</keyword>
<feature type="non-terminal residue" evidence="6">
    <location>
        <position position="202"/>
    </location>
</feature>
<keyword evidence="4" id="KW-0732">Signal</keyword>
<keyword evidence="7" id="KW-1185">Reference proteome</keyword>
<dbReference type="Proteomes" id="UP000730482">
    <property type="component" value="Unassembled WGS sequence"/>
</dbReference>
<evidence type="ECO:0000313" key="7">
    <source>
        <dbReference type="Proteomes" id="UP000730482"/>
    </source>
</evidence>
<accession>A0ABS5KX82</accession>
<reference evidence="6 7" key="1">
    <citation type="submission" date="2020-02" db="EMBL/GenBank/DDBJ databases">
        <title>Acidophilic actinobacteria isolated from forest soil.</title>
        <authorList>
            <person name="Golinska P."/>
        </authorList>
    </citation>
    <scope>NUCLEOTIDE SEQUENCE [LARGE SCALE GENOMIC DNA]</scope>
    <source>
        <strain evidence="6 7">NL8</strain>
    </source>
</reference>
<feature type="domain" description="Chaplin" evidence="5">
    <location>
        <begin position="41"/>
        <end position="81"/>
    </location>
</feature>
<gene>
    <name evidence="6" type="ORF">KGQ19_27180</name>
</gene>
<protein>
    <submittedName>
        <fullName evidence="6">Chaplin</fullName>
    </submittedName>
</protein>
<dbReference type="RefSeq" id="WP_212013588.1">
    <property type="nucleotide sequence ID" value="NZ_JAAFYZ010000106.1"/>
</dbReference>
<feature type="signal peptide" evidence="4">
    <location>
        <begin position="1"/>
        <end position="28"/>
    </location>
</feature>
<dbReference type="InterPro" id="IPR005528">
    <property type="entry name" value="ChpA-H"/>
</dbReference>
<keyword evidence="2" id="KW-0130">Cell adhesion</keyword>
<dbReference type="PROSITE" id="PS00599">
    <property type="entry name" value="AA_TRANSFER_CLASS_2"/>
    <property type="match status" value="1"/>
</dbReference>
<evidence type="ECO:0000256" key="3">
    <source>
        <dbReference type="ARBA" id="ARBA00023087"/>
    </source>
</evidence>
<evidence type="ECO:0000256" key="2">
    <source>
        <dbReference type="ARBA" id="ARBA00022889"/>
    </source>
</evidence>
<sequence length="202" mass="19281">MHAFVRKGLLLSAATGTLVMGYAGTAAAQDSATTRGAASDSPGAVSGNVAQVPADVPVQVCGDAGAAGGAVVGSRDNACWTDDTKAEATGYAADSPGAISGNVGSVAANVPVQACGLAAGALSADVTSHDNDCVDDGTFAKAFGAAADSPGLVSGNVLQLSADVPVQACGDSAALLGFGAGAKDNHCVNGGPQMSPPPPPEN</sequence>
<evidence type="ECO:0000259" key="5">
    <source>
        <dbReference type="PROSITE" id="PS51884"/>
    </source>
</evidence>
<name>A0ABS5KX82_9ACTN</name>
<feature type="domain" description="Chaplin" evidence="5">
    <location>
        <begin position="149"/>
        <end position="189"/>
    </location>
</feature>
<evidence type="ECO:0000256" key="1">
    <source>
        <dbReference type="ARBA" id="ARBA00022512"/>
    </source>
</evidence>
<comment type="caution">
    <text evidence="6">The sequence shown here is derived from an EMBL/GenBank/DDBJ whole genome shotgun (WGS) entry which is preliminary data.</text>
</comment>
<keyword evidence="1" id="KW-0134">Cell wall</keyword>
<keyword evidence="3" id="KW-0034">Amyloid</keyword>
<dbReference type="PROSITE" id="PS51884">
    <property type="entry name" value="CHAPLIN"/>
    <property type="match status" value="3"/>
</dbReference>
<organism evidence="6 7">
    <name type="scientific">Catenulispora pinistramenti</name>
    <dbReference type="NCBI Taxonomy" id="2705254"/>
    <lineage>
        <taxon>Bacteria</taxon>
        <taxon>Bacillati</taxon>
        <taxon>Actinomycetota</taxon>
        <taxon>Actinomycetes</taxon>
        <taxon>Catenulisporales</taxon>
        <taxon>Catenulisporaceae</taxon>
        <taxon>Catenulispora</taxon>
    </lineage>
</organism>
<proteinExistence type="predicted"/>
<dbReference type="EMBL" id="JAAFYZ010000106">
    <property type="protein sequence ID" value="MBS2550560.1"/>
    <property type="molecule type" value="Genomic_DNA"/>
</dbReference>
<feature type="chain" id="PRO_5045954091" evidence="4">
    <location>
        <begin position="29"/>
        <end position="202"/>
    </location>
</feature>
<evidence type="ECO:0000256" key="4">
    <source>
        <dbReference type="SAM" id="SignalP"/>
    </source>
</evidence>